<dbReference type="RefSeq" id="XP_020900743.1">
    <property type="nucleotide sequence ID" value="XM_021045084.2"/>
</dbReference>
<accession>A0A913XA10</accession>
<feature type="region of interest" description="Disordered" evidence="1">
    <location>
        <begin position="89"/>
        <end position="126"/>
    </location>
</feature>
<dbReference type="KEGG" id="epa:110239371"/>
<reference evidence="2" key="1">
    <citation type="submission" date="2022-11" db="UniProtKB">
        <authorList>
            <consortium name="EnsemblMetazoa"/>
        </authorList>
    </citation>
    <scope>IDENTIFICATION</scope>
</reference>
<proteinExistence type="predicted"/>
<evidence type="ECO:0000313" key="2">
    <source>
        <dbReference type="EnsemblMetazoa" id="XP_020900743.1"/>
    </source>
</evidence>
<evidence type="ECO:0000313" key="3">
    <source>
        <dbReference type="Proteomes" id="UP000887567"/>
    </source>
</evidence>
<dbReference type="AlphaFoldDB" id="A0A913XA10"/>
<evidence type="ECO:0000256" key="1">
    <source>
        <dbReference type="SAM" id="MobiDB-lite"/>
    </source>
</evidence>
<organism evidence="2 3">
    <name type="scientific">Exaiptasia diaphana</name>
    <name type="common">Tropical sea anemone</name>
    <name type="synonym">Aiptasia pulchella</name>
    <dbReference type="NCBI Taxonomy" id="2652724"/>
    <lineage>
        <taxon>Eukaryota</taxon>
        <taxon>Metazoa</taxon>
        <taxon>Cnidaria</taxon>
        <taxon>Anthozoa</taxon>
        <taxon>Hexacorallia</taxon>
        <taxon>Actiniaria</taxon>
        <taxon>Aiptasiidae</taxon>
        <taxon>Exaiptasia</taxon>
    </lineage>
</organism>
<keyword evidence="3" id="KW-1185">Reference proteome</keyword>
<dbReference type="GeneID" id="110239371"/>
<dbReference type="EnsemblMetazoa" id="XM_021045084.2">
    <property type="protein sequence ID" value="XP_020900743.1"/>
    <property type="gene ID" value="LOC110239371"/>
</dbReference>
<protein>
    <submittedName>
        <fullName evidence="2">Uncharacterized protein</fullName>
    </submittedName>
</protein>
<sequence>MTKGAYGVPVAVPAMLTGQAQMPAGANGVPVAVPGMVPGQAQMPAGANGVPVAVPGMVPGQAQMSAPPGAQAIQPSHAQAIRVDMPPVNQGYTVATEGGVQGSGNHDAQAPPLQTKSTDMPPVYQP</sequence>
<dbReference type="Proteomes" id="UP000887567">
    <property type="component" value="Unplaced"/>
</dbReference>
<name>A0A913XA10_EXADI</name>